<proteinExistence type="predicted"/>
<gene>
    <name evidence="2" type="ORF">DB895_05435</name>
</gene>
<evidence type="ECO:0000313" key="3">
    <source>
        <dbReference type="Proteomes" id="UP000245449"/>
    </source>
</evidence>
<name>A0A2U1JLI9_9FLAO</name>
<reference evidence="2 3" key="1">
    <citation type="submission" date="2018-04" db="EMBL/GenBank/DDBJ databases">
        <title>Flavobacterium sp. nov., isolated from glacier ice.</title>
        <authorList>
            <person name="Liu Q."/>
            <person name="Xin Y.-H."/>
        </authorList>
    </citation>
    <scope>NUCLEOTIDE SEQUENCE [LARGE SCALE GENOMIC DNA]</scope>
    <source>
        <strain evidence="2 3">RB1R5</strain>
    </source>
</reference>
<comment type="caution">
    <text evidence="2">The sequence shown here is derived from an EMBL/GenBank/DDBJ whole genome shotgun (WGS) entry which is preliminary data.</text>
</comment>
<dbReference type="Pfam" id="PF20243">
    <property type="entry name" value="MbnP"/>
    <property type="match status" value="1"/>
</dbReference>
<dbReference type="InterPro" id="IPR046863">
    <property type="entry name" value="MbnP-like_dom"/>
</dbReference>
<organism evidence="2 3">
    <name type="scientific">Flavobacterium psychrotolerans</name>
    <dbReference type="NCBI Taxonomy" id="2169410"/>
    <lineage>
        <taxon>Bacteria</taxon>
        <taxon>Pseudomonadati</taxon>
        <taxon>Bacteroidota</taxon>
        <taxon>Flavobacteriia</taxon>
        <taxon>Flavobacteriales</taxon>
        <taxon>Flavobacteriaceae</taxon>
        <taxon>Flavobacterium</taxon>
    </lineage>
</organism>
<dbReference type="AlphaFoldDB" id="A0A2U1JLI9"/>
<sequence>MIKKISICFIFSILFFQVTVAQKEKDSLIIDLHLKFGKQDLKLDEKYVSERKDTLQIEVFKFYLSNISIQYVDKSIYNQRDSYHLIDIENQNSLQIPINKMNKRAIEKISFTIGIDSLTSVSGALQGDLDPTKGMYWAWQSGYINMKIEGKSSSCNTRENEFQFHIGGYLKPHYSMRTVILEPRAITSNIAIDVDIATLFSELALSKTNSIMIPGKQAMEIADFSVKMFQIESK</sequence>
<evidence type="ECO:0000259" key="1">
    <source>
        <dbReference type="Pfam" id="PF20243"/>
    </source>
</evidence>
<dbReference type="OrthoDB" id="1422031at2"/>
<dbReference type="Proteomes" id="UP000245449">
    <property type="component" value="Unassembled WGS sequence"/>
</dbReference>
<dbReference type="RefSeq" id="WP_116724350.1">
    <property type="nucleotide sequence ID" value="NZ_QCZI01000005.1"/>
</dbReference>
<protein>
    <recommendedName>
        <fullName evidence="1">Copper-binding protein MbnP-like domain-containing protein</fullName>
    </recommendedName>
</protein>
<keyword evidence="3" id="KW-1185">Reference proteome</keyword>
<evidence type="ECO:0000313" key="2">
    <source>
        <dbReference type="EMBL" id="PWA05865.1"/>
    </source>
</evidence>
<feature type="domain" description="Copper-binding protein MbnP-like" evidence="1">
    <location>
        <begin position="27"/>
        <end position="212"/>
    </location>
</feature>
<dbReference type="EMBL" id="QCZI01000005">
    <property type="protein sequence ID" value="PWA05865.1"/>
    <property type="molecule type" value="Genomic_DNA"/>
</dbReference>
<accession>A0A2U1JLI9</accession>